<sequence length="254" mass="29712">MKNLIRRDEYIKQLLEARKKEIIKPDTINEFNLQKGEGMTSPTSNLSTEETRILMELMERENLFKVTEAFPSQKKSLTLKRFFKMKRNQQVEVYSKAGGKTFYTEGKVSAIGRNFVMITDLKDRIWIPFEAIESANIPFGIPNYSNTHQHFIYDNNLREKLVRDFGKTVSQRDVLLQQFNEETFHTNLGRWKGTWVEIYYLDDNKTYGKLDGATKEVISVARLNNKEEIPLASITYVKSIRFLQALSKMFKLGK</sequence>
<evidence type="ECO:0000313" key="1">
    <source>
        <dbReference type="EMBL" id="MBE4909413.1"/>
    </source>
</evidence>
<protein>
    <submittedName>
        <fullName evidence="1">Uncharacterized protein</fullName>
    </submittedName>
</protein>
<accession>A0ABR9QLM5</accession>
<evidence type="ECO:0000313" key="2">
    <source>
        <dbReference type="Proteomes" id="UP001516662"/>
    </source>
</evidence>
<dbReference type="EMBL" id="JADCLJ010000022">
    <property type="protein sequence ID" value="MBE4909413.1"/>
    <property type="molecule type" value="Genomic_DNA"/>
</dbReference>
<name>A0ABR9QLM5_9BACI</name>
<dbReference type="RefSeq" id="WP_193538016.1">
    <property type="nucleotide sequence ID" value="NZ_JADCLJ010000022.1"/>
</dbReference>
<gene>
    <name evidence="1" type="ORF">IMZ08_15280</name>
</gene>
<reference evidence="1 2" key="1">
    <citation type="submission" date="2020-10" db="EMBL/GenBank/DDBJ databases">
        <title>Bacillus sp. HD4P25, an endophyte from a halophyte.</title>
        <authorList>
            <person name="Sun J.-Q."/>
        </authorList>
    </citation>
    <scope>NUCLEOTIDE SEQUENCE [LARGE SCALE GENOMIC DNA]</scope>
    <source>
        <strain evidence="1 2">YIM 93174</strain>
    </source>
</reference>
<proteinExistence type="predicted"/>
<comment type="caution">
    <text evidence="1">The sequence shown here is derived from an EMBL/GenBank/DDBJ whole genome shotgun (WGS) entry which is preliminary data.</text>
</comment>
<organism evidence="1 2">
    <name type="scientific">Litchfieldia luteola</name>
    <dbReference type="NCBI Taxonomy" id="682179"/>
    <lineage>
        <taxon>Bacteria</taxon>
        <taxon>Bacillati</taxon>
        <taxon>Bacillota</taxon>
        <taxon>Bacilli</taxon>
        <taxon>Bacillales</taxon>
        <taxon>Bacillaceae</taxon>
        <taxon>Litchfieldia</taxon>
    </lineage>
</organism>
<dbReference type="Proteomes" id="UP001516662">
    <property type="component" value="Unassembled WGS sequence"/>
</dbReference>
<keyword evidence="2" id="KW-1185">Reference proteome</keyword>